<dbReference type="GO" id="GO:0046983">
    <property type="term" value="F:protein dimerization activity"/>
    <property type="evidence" value="ECO:0007669"/>
    <property type="project" value="InterPro"/>
</dbReference>
<reference evidence="9" key="1">
    <citation type="submission" date="2025-08" db="UniProtKB">
        <authorList>
            <consortium name="RefSeq"/>
        </authorList>
    </citation>
    <scope>IDENTIFICATION</scope>
    <source>
        <tissue evidence="9">Seedling</tissue>
    </source>
</reference>
<dbReference type="CDD" id="cd11448">
    <property type="entry name" value="bHLH_AtFAMA_like"/>
    <property type="match status" value="1"/>
</dbReference>
<keyword evidence="3" id="KW-0238">DNA-binding</keyword>
<feature type="compositionally biased region" description="Pro residues" evidence="6">
    <location>
        <begin position="123"/>
        <end position="132"/>
    </location>
</feature>
<evidence type="ECO:0000256" key="6">
    <source>
        <dbReference type="SAM" id="MobiDB-lite"/>
    </source>
</evidence>
<dbReference type="GO" id="GO:0005634">
    <property type="term" value="C:nucleus"/>
    <property type="evidence" value="ECO:0007669"/>
    <property type="project" value="UniProtKB-SubCell"/>
</dbReference>
<name>A0A6P4AAT5_ZIZJJ</name>
<evidence type="ECO:0000256" key="2">
    <source>
        <dbReference type="ARBA" id="ARBA00023015"/>
    </source>
</evidence>
<dbReference type="PANTHER" id="PTHR11969">
    <property type="entry name" value="MAX DIMERIZATION, MAD"/>
    <property type="match status" value="1"/>
</dbReference>
<proteinExistence type="predicted"/>
<feature type="region of interest" description="Disordered" evidence="6">
    <location>
        <begin position="123"/>
        <end position="152"/>
    </location>
</feature>
<gene>
    <name evidence="9" type="primary">LOC107420746</name>
</gene>
<dbReference type="Pfam" id="PF00010">
    <property type="entry name" value="HLH"/>
    <property type="match status" value="1"/>
</dbReference>
<accession>A0A6P4AAT5</accession>
<sequence length="372" mass="41295">MALETVVYQNPKDPLISYGCSKDFYSLGGSEGGGGGGGGSWDYDICLQEEDKALLLGILDDNHDIDHHQSGHLHANYYWDSSSSPPSALQTVKDHHQCDIPNSTSSPEACCSVDQPLPPAFQLPPMETPPLPGTTTTASCRRKRRRTRTSKNKEEIENQRMTHIVVERNRRKQMNEYLAILRSLMPSSYVQRGDQASIIGGAINFVKELEQFLQSMEGNKNKTTKQQDKSFATTSSPLAEFFTFPQYSTRATQSGNSVAVVGAPEENETTNIAANQNQRWAAVADIEVTMMDCHANLKILSKKRPRQLLKMVTGFQALRLTILHLNLTTVDHMVLYTVSVKIEEGCQLSTVDEIAAAVNQMLRKIQEEAAFS</sequence>
<dbReference type="AlphaFoldDB" id="A0A6P4AAT5"/>
<evidence type="ECO:0000256" key="1">
    <source>
        <dbReference type="ARBA" id="ARBA00004123"/>
    </source>
</evidence>
<dbReference type="RefSeq" id="XP_015885269.1">
    <property type="nucleotide sequence ID" value="XM_016029783.4"/>
</dbReference>
<keyword evidence="8" id="KW-1185">Reference proteome</keyword>
<evidence type="ECO:0000313" key="9">
    <source>
        <dbReference type="RefSeq" id="XP_015885269.1"/>
    </source>
</evidence>
<evidence type="ECO:0000256" key="4">
    <source>
        <dbReference type="ARBA" id="ARBA00023163"/>
    </source>
</evidence>
<dbReference type="FunCoup" id="A0A6P4AAT5">
    <property type="interactions" value="101"/>
</dbReference>
<keyword evidence="5" id="KW-0539">Nucleus</keyword>
<dbReference type="InterPro" id="IPR011598">
    <property type="entry name" value="bHLH_dom"/>
</dbReference>
<dbReference type="InterPro" id="IPR036638">
    <property type="entry name" value="HLH_DNA-bd_sf"/>
</dbReference>
<dbReference type="SMART" id="SM00353">
    <property type="entry name" value="HLH"/>
    <property type="match status" value="1"/>
</dbReference>
<dbReference type="PANTHER" id="PTHR11969:SF82">
    <property type="entry name" value="TRANSCRIPTION FACTOR BHLH96"/>
    <property type="match status" value="1"/>
</dbReference>
<dbReference type="GO" id="GO:0000981">
    <property type="term" value="F:DNA-binding transcription factor activity, RNA polymerase II-specific"/>
    <property type="evidence" value="ECO:0007669"/>
    <property type="project" value="TreeGrafter"/>
</dbReference>
<dbReference type="GO" id="GO:0000978">
    <property type="term" value="F:RNA polymerase II cis-regulatory region sequence-specific DNA binding"/>
    <property type="evidence" value="ECO:0007669"/>
    <property type="project" value="TreeGrafter"/>
</dbReference>
<comment type="subcellular location">
    <subcellularLocation>
        <location evidence="1">Nucleus</location>
    </subcellularLocation>
</comment>
<dbReference type="KEGG" id="zju:107420746"/>
<feature type="compositionally biased region" description="Basic residues" evidence="6">
    <location>
        <begin position="140"/>
        <end position="150"/>
    </location>
</feature>
<evidence type="ECO:0000256" key="5">
    <source>
        <dbReference type="ARBA" id="ARBA00023242"/>
    </source>
</evidence>
<dbReference type="Gene3D" id="4.10.280.10">
    <property type="entry name" value="Helix-loop-helix DNA-binding domain"/>
    <property type="match status" value="1"/>
</dbReference>
<dbReference type="PROSITE" id="PS50888">
    <property type="entry name" value="BHLH"/>
    <property type="match status" value="1"/>
</dbReference>
<dbReference type="GeneID" id="107420746"/>
<evidence type="ECO:0000259" key="7">
    <source>
        <dbReference type="PROSITE" id="PS50888"/>
    </source>
</evidence>
<evidence type="ECO:0000256" key="3">
    <source>
        <dbReference type="ARBA" id="ARBA00023125"/>
    </source>
</evidence>
<feature type="domain" description="BHLH" evidence="7">
    <location>
        <begin position="158"/>
        <end position="209"/>
    </location>
</feature>
<keyword evidence="4" id="KW-0804">Transcription</keyword>
<dbReference type="SUPFAM" id="SSF47459">
    <property type="entry name" value="HLH, helix-loop-helix DNA-binding domain"/>
    <property type="match status" value="1"/>
</dbReference>
<organism evidence="8 9">
    <name type="scientific">Ziziphus jujuba</name>
    <name type="common">Chinese jujube</name>
    <name type="synonym">Ziziphus sativa</name>
    <dbReference type="NCBI Taxonomy" id="326968"/>
    <lineage>
        <taxon>Eukaryota</taxon>
        <taxon>Viridiplantae</taxon>
        <taxon>Streptophyta</taxon>
        <taxon>Embryophyta</taxon>
        <taxon>Tracheophyta</taxon>
        <taxon>Spermatophyta</taxon>
        <taxon>Magnoliopsida</taxon>
        <taxon>eudicotyledons</taxon>
        <taxon>Gunneridae</taxon>
        <taxon>Pentapetalae</taxon>
        <taxon>rosids</taxon>
        <taxon>fabids</taxon>
        <taxon>Rosales</taxon>
        <taxon>Rhamnaceae</taxon>
        <taxon>Paliureae</taxon>
        <taxon>Ziziphus</taxon>
    </lineage>
</organism>
<protein>
    <submittedName>
        <fullName evidence="9">Transcription factor bHLH94</fullName>
    </submittedName>
</protein>
<dbReference type="Proteomes" id="UP001652623">
    <property type="component" value="Chromosome 5"/>
</dbReference>
<dbReference type="InParanoid" id="A0A6P4AAT5"/>
<keyword evidence="2" id="KW-0805">Transcription regulation</keyword>
<evidence type="ECO:0000313" key="8">
    <source>
        <dbReference type="Proteomes" id="UP001652623"/>
    </source>
</evidence>